<name>A0A0N4W7Y8_HAEPC</name>
<evidence type="ECO:0000313" key="2">
    <source>
        <dbReference type="WBParaSite" id="HPLM_0000628601-mRNA-1"/>
    </source>
</evidence>
<evidence type="ECO:0000256" key="1">
    <source>
        <dbReference type="SAM" id="MobiDB-lite"/>
    </source>
</evidence>
<feature type="region of interest" description="Disordered" evidence="1">
    <location>
        <begin position="15"/>
        <end position="41"/>
    </location>
</feature>
<feature type="compositionally biased region" description="Polar residues" evidence="1">
    <location>
        <begin position="15"/>
        <end position="34"/>
    </location>
</feature>
<sequence length="41" mass="4474">MKLFVSNLRYSTRISQQAAKVEKSTSPTSPSSGAEQMERAA</sequence>
<organism evidence="2">
    <name type="scientific">Haemonchus placei</name>
    <name type="common">Barber's pole worm</name>
    <dbReference type="NCBI Taxonomy" id="6290"/>
    <lineage>
        <taxon>Eukaryota</taxon>
        <taxon>Metazoa</taxon>
        <taxon>Ecdysozoa</taxon>
        <taxon>Nematoda</taxon>
        <taxon>Chromadorea</taxon>
        <taxon>Rhabditida</taxon>
        <taxon>Rhabditina</taxon>
        <taxon>Rhabditomorpha</taxon>
        <taxon>Strongyloidea</taxon>
        <taxon>Trichostrongylidae</taxon>
        <taxon>Haemonchus</taxon>
    </lineage>
</organism>
<accession>A0A0N4W7Y8</accession>
<protein>
    <submittedName>
        <fullName evidence="2">Uncharacterized protein</fullName>
    </submittedName>
</protein>
<dbReference type="AlphaFoldDB" id="A0A0N4W7Y8"/>
<reference evidence="2" key="1">
    <citation type="submission" date="2017-02" db="UniProtKB">
        <authorList>
            <consortium name="WormBaseParasite"/>
        </authorList>
    </citation>
    <scope>IDENTIFICATION</scope>
</reference>
<dbReference type="WBParaSite" id="HPLM_0000628601-mRNA-1">
    <property type="protein sequence ID" value="HPLM_0000628601-mRNA-1"/>
    <property type="gene ID" value="HPLM_0000628601"/>
</dbReference>
<proteinExistence type="predicted"/>